<dbReference type="InterPro" id="IPR035971">
    <property type="entry name" value="CBD_sf"/>
</dbReference>
<keyword evidence="4" id="KW-1185">Reference proteome</keyword>
<dbReference type="PROSITE" id="PS51164">
    <property type="entry name" value="CBM1_2"/>
    <property type="match status" value="1"/>
</dbReference>
<protein>
    <recommendedName>
        <fullName evidence="2">CBM1 domain-containing protein</fullName>
    </recommendedName>
</protein>
<reference evidence="3" key="1">
    <citation type="submission" date="2023-06" db="EMBL/GenBank/DDBJ databases">
        <title>Genome-scale phylogeny and comparative genomics of the fungal order Sordariales.</title>
        <authorList>
            <consortium name="Lawrence Berkeley National Laboratory"/>
            <person name="Hensen N."/>
            <person name="Bonometti L."/>
            <person name="Westerberg I."/>
            <person name="Brannstrom I.O."/>
            <person name="Guillou S."/>
            <person name="Cros-Aarteil S."/>
            <person name="Calhoun S."/>
            <person name="Haridas S."/>
            <person name="Kuo A."/>
            <person name="Mondo S."/>
            <person name="Pangilinan J."/>
            <person name="Riley R."/>
            <person name="LaButti K."/>
            <person name="Andreopoulos B."/>
            <person name="Lipzen A."/>
            <person name="Chen C."/>
            <person name="Yanf M."/>
            <person name="Daum C."/>
            <person name="Ng V."/>
            <person name="Clum A."/>
            <person name="Steindorff A."/>
            <person name="Ohm R."/>
            <person name="Martin F."/>
            <person name="Silar P."/>
            <person name="Natvig D."/>
            <person name="Lalanne C."/>
            <person name="Gautier V."/>
            <person name="Ament-velasquez S.L."/>
            <person name="Kruys A."/>
            <person name="Hutchinson M.I."/>
            <person name="Powell A.J."/>
            <person name="Barry K."/>
            <person name="Miller A.N."/>
            <person name="Grigoriev I.V."/>
            <person name="Debuchy R."/>
            <person name="Gladieux P."/>
            <person name="Thoren M.H."/>
            <person name="Johannesson H."/>
        </authorList>
    </citation>
    <scope>NUCLEOTIDE SEQUENCE</scope>
    <source>
        <strain evidence="3">SMH3187-1</strain>
    </source>
</reference>
<sequence>MGQRRRTSTLVTSTRPADSQATQALYGQCGGQTYTGPTRCPSGSYCKNIENNVYYSQCVPISDGTATTRQDAEIRTLTTRITIDGPVPTVISTQITYLQPRPTRTADVPVEVVTVTLVPDEPCDHTWC</sequence>
<dbReference type="SMART" id="SM00236">
    <property type="entry name" value="fCBD"/>
    <property type="match status" value="1"/>
</dbReference>
<proteinExistence type="predicted"/>
<accession>A0AA40KDG2</accession>
<dbReference type="GO" id="GO:0030248">
    <property type="term" value="F:cellulose binding"/>
    <property type="evidence" value="ECO:0007669"/>
    <property type="project" value="InterPro"/>
</dbReference>
<dbReference type="Pfam" id="PF00734">
    <property type="entry name" value="CBM_1"/>
    <property type="match status" value="1"/>
</dbReference>
<comment type="caution">
    <text evidence="3">The sequence shown here is derived from an EMBL/GenBank/DDBJ whole genome shotgun (WGS) entry which is preliminary data.</text>
</comment>
<dbReference type="SUPFAM" id="SSF57180">
    <property type="entry name" value="Cellulose-binding domain"/>
    <property type="match status" value="1"/>
</dbReference>
<keyword evidence="1" id="KW-0732">Signal</keyword>
<dbReference type="GO" id="GO:0005576">
    <property type="term" value="C:extracellular region"/>
    <property type="evidence" value="ECO:0007669"/>
    <property type="project" value="InterPro"/>
</dbReference>
<dbReference type="AlphaFoldDB" id="A0AA40KDG2"/>
<dbReference type="Proteomes" id="UP001172155">
    <property type="component" value="Unassembled WGS sequence"/>
</dbReference>
<feature type="domain" description="CBM1" evidence="2">
    <location>
        <begin position="21"/>
        <end position="59"/>
    </location>
</feature>
<dbReference type="PROSITE" id="PS00562">
    <property type="entry name" value="CBM1_1"/>
    <property type="match status" value="1"/>
</dbReference>
<name>A0AA40KDG2_9PEZI</name>
<dbReference type="GO" id="GO:0005975">
    <property type="term" value="P:carbohydrate metabolic process"/>
    <property type="evidence" value="ECO:0007669"/>
    <property type="project" value="InterPro"/>
</dbReference>
<gene>
    <name evidence="3" type="ORF">B0T18DRAFT_315448</name>
</gene>
<evidence type="ECO:0000256" key="1">
    <source>
        <dbReference type="ARBA" id="ARBA00022729"/>
    </source>
</evidence>
<dbReference type="EMBL" id="JAUKUD010000001">
    <property type="protein sequence ID" value="KAK0755113.1"/>
    <property type="molecule type" value="Genomic_DNA"/>
</dbReference>
<organism evidence="3 4">
    <name type="scientific">Schizothecium vesticola</name>
    <dbReference type="NCBI Taxonomy" id="314040"/>
    <lineage>
        <taxon>Eukaryota</taxon>
        <taxon>Fungi</taxon>
        <taxon>Dikarya</taxon>
        <taxon>Ascomycota</taxon>
        <taxon>Pezizomycotina</taxon>
        <taxon>Sordariomycetes</taxon>
        <taxon>Sordariomycetidae</taxon>
        <taxon>Sordariales</taxon>
        <taxon>Schizotheciaceae</taxon>
        <taxon>Schizothecium</taxon>
    </lineage>
</organism>
<evidence type="ECO:0000259" key="2">
    <source>
        <dbReference type="PROSITE" id="PS51164"/>
    </source>
</evidence>
<evidence type="ECO:0000313" key="3">
    <source>
        <dbReference type="EMBL" id="KAK0755113.1"/>
    </source>
</evidence>
<evidence type="ECO:0000313" key="4">
    <source>
        <dbReference type="Proteomes" id="UP001172155"/>
    </source>
</evidence>
<dbReference type="InterPro" id="IPR000254">
    <property type="entry name" value="CBD"/>
</dbReference>